<dbReference type="GO" id="GO:0005886">
    <property type="term" value="C:plasma membrane"/>
    <property type="evidence" value="ECO:0007669"/>
    <property type="project" value="UniProtKB-SubCell"/>
</dbReference>
<keyword evidence="3" id="KW-1003">Cell membrane</keyword>
<sequence>DVMMSPFFLSASVGNRVTITFQATEGISNDLPWYQQKPGKSPKLFLYDAKDLHTGVSSRFGASGSGTDFTHTISSLEPEDFATYYSKQEFSHSPTVL</sequence>
<dbReference type="GeneTree" id="ENSGT00940000162515"/>
<keyword evidence="4" id="KW-0964">Secreted</keyword>
<dbReference type="InterPro" id="IPR036179">
    <property type="entry name" value="Ig-like_dom_sf"/>
</dbReference>
<dbReference type="InterPro" id="IPR013106">
    <property type="entry name" value="Ig_V-set"/>
</dbReference>
<keyword evidence="12" id="KW-1185">Reference proteome</keyword>
<dbReference type="InterPro" id="IPR013783">
    <property type="entry name" value="Ig-like_fold"/>
</dbReference>
<dbReference type="SUPFAM" id="SSF48726">
    <property type="entry name" value="Immunoglobulin"/>
    <property type="match status" value="1"/>
</dbReference>
<organism evidence="11 12">
    <name type="scientific">Macaca nemestrina</name>
    <name type="common">Pig-tailed macaque</name>
    <dbReference type="NCBI Taxonomy" id="9545"/>
    <lineage>
        <taxon>Eukaryota</taxon>
        <taxon>Metazoa</taxon>
        <taxon>Chordata</taxon>
        <taxon>Craniata</taxon>
        <taxon>Vertebrata</taxon>
        <taxon>Euteleostomi</taxon>
        <taxon>Mammalia</taxon>
        <taxon>Eutheria</taxon>
        <taxon>Euarchontoglires</taxon>
        <taxon>Primates</taxon>
        <taxon>Haplorrhini</taxon>
        <taxon>Catarrhini</taxon>
        <taxon>Cercopithecidae</taxon>
        <taxon>Cercopithecinae</taxon>
        <taxon>Macaca</taxon>
    </lineage>
</organism>
<evidence type="ECO:0000256" key="5">
    <source>
        <dbReference type="ARBA" id="ARBA00022859"/>
    </source>
</evidence>
<keyword evidence="8" id="KW-0393">Immunoglobulin domain</keyword>
<dbReference type="OMA" id="RFDIQMT"/>
<dbReference type="FunFam" id="2.60.40.10:FF:000212">
    <property type="entry name" value="Immunoglobulin kappa chain variable 12-38"/>
    <property type="match status" value="1"/>
</dbReference>
<proteinExistence type="predicted"/>
<reference evidence="11" key="1">
    <citation type="submission" date="2025-08" db="UniProtKB">
        <authorList>
            <consortium name="Ensembl"/>
        </authorList>
    </citation>
    <scope>IDENTIFICATION</scope>
</reference>
<dbReference type="InterPro" id="IPR050150">
    <property type="entry name" value="IgV_Light_Chain"/>
</dbReference>
<evidence type="ECO:0000256" key="4">
    <source>
        <dbReference type="ARBA" id="ARBA00022525"/>
    </source>
</evidence>
<dbReference type="Pfam" id="PF07686">
    <property type="entry name" value="V-set"/>
    <property type="match status" value="1"/>
</dbReference>
<protein>
    <recommendedName>
        <fullName evidence="10">Immunoglobulin V-set domain-containing protein</fullName>
    </recommendedName>
</protein>
<dbReference type="Bgee" id="ENSMNEG00000041062">
    <property type="expression patterns" value="Expressed in bone marrow"/>
</dbReference>
<reference evidence="11" key="2">
    <citation type="submission" date="2025-09" db="UniProtKB">
        <authorList>
            <consortium name="Ensembl"/>
        </authorList>
    </citation>
    <scope>IDENTIFICATION</scope>
</reference>
<feature type="domain" description="Immunoglobulin V-set" evidence="10">
    <location>
        <begin position="16"/>
        <end position="88"/>
    </location>
</feature>
<evidence type="ECO:0000256" key="8">
    <source>
        <dbReference type="ARBA" id="ARBA00023319"/>
    </source>
</evidence>
<evidence type="ECO:0000313" key="12">
    <source>
        <dbReference type="Proteomes" id="UP000233120"/>
    </source>
</evidence>
<accession>A0A2K6DIR7</accession>
<dbReference type="GO" id="GO:0005576">
    <property type="term" value="C:extracellular region"/>
    <property type="evidence" value="ECO:0007669"/>
    <property type="project" value="UniProtKB-SubCell"/>
</dbReference>
<evidence type="ECO:0000256" key="6">
    <source>
        <dbReference type="ARBA" id="ARBA00023130"/>
    </source>
</evidence>
<evidence type="ECO:0000256" key="1">
    <source>
        <dbReference type="ARBA" id="ARBA00004236"/>
    </source>
</evidence>
<keyword evidence="6" id="KW-1064">Adaptive immunity</keyword>
<evidence type="ECO:0000259" key="10">
    <source>
        <dbReference type="SMART" id="SM00406"/>
    </source>
</evidence>
<dbReference type="PANTHER" id="PTHR23267">
    <property type="entry name" value="IMMUNOGLOBULIN LIGHT CHAIN"/>
    <property type="match status" value="1"/>
</dbReference>
<evidence type="ECO:0000256" key="9">
    <source>
        <dbReference type="ARBA" id="ARBA00043265"/>
    </source>
</evidence>
<keyword evidence="7" id="KW-0472">Membrane</keyword>
<evidence type="ECO:0000313" key="11">
    <source>
        <dbReference type="Ensembl" id="ENSMNEP00000035822.1"/>
    </source>
</evidence>
<comment type="subcellular location">
    <subcellularLocation>
        <location evidence="1">Cell membrane</location>
    </subcellularLocation>
    <subcellularLocation>
        <location evidence="2">Secreted</location>
    </subcellularLocation>
</comment>
<evidence type="ECO:0000256" key="7">
    <source>
        <dbReference type="ARBA" id="ARBA00023136"/>
    </source>
</evidence>
<dbReference type="Proteomes" id="UP000233120">
    <property type="component" value="Unassembled WGS sequence"/>
</dbReference>
<keyword evidence="5" id="KW-0391">Immunity</keyword>
<name>A0A2K6DIR7_MACNE</name>
<dbReference type="SMART" id="SM00406">
    <property type="entry name" value="IGv"/>
    <property type="match status" value="1"/>
</dbReference>
<dbReference type="Gene3D" id="2.60.40.10">
    <property type="entry name" value="Immunoglobulins"/>
    <property type="match status" value="1"/>
</dbReference>
<dbReference type="Ensembl" id="ENSMNET00000060281.1">
    <property type="protein sequence ID" value="ENSMNEP00000035822.1"/>
    <property type="gene ID" value="ENSMNEG00000041062.1"/>
</dbReference>
<dbReference type="GO" id="GO:0019814">
    <property type="term" value="C:immunoglobulin complex"/>
    <property type="evidence" value="ECO:0007669"/>
    <property type="project" value="UniProtKB-KW"/>
</dbReference>
<keyword evidence="9" id="KW-1280">Immunoglobulin</keyword>
<dbReference type="AlphaFoldDB" id="A0A2K6DIR7"/>
<evidence type="ECO:0000256" key="3">
    <source>
        <dbReference type="ARBA" id="ARBA00022475"/>
    </source>
</evidence>
<dbReference type="GO" id="GO:0002250">
    <property type="term" value="P:adaptive immune response"/>
    <property type="evidence" value="ECO:0007669"/>
    <property type="project" value="UniProtKB-KW"/>
</dbReference>
<evidence type="ECO:0000256" key="2">
    <source>
        <dbReference type="ARBA" id="ARBA00004613"/>
    </source>
</evidence>